<gene>
    <name evidence="2" type="ORF">MEBOL_002528</name>
</gene>
<dbReference type="SUPFAM" id="SSF50346">
    <property type="entry name" value="PRC-barrel domain"/>
    <property type="match status" value="1"/>
</dbReference>
<sequence length="100" mass="10739">MRLSDANLRGRTIIGADGKVIGEVGTLFLDSATLRVESFQVKLDREIADLLGTPRSIFRQGIIEVPVSMVQSVGDTLVLSVSVEGLRQVLPAHPDAASMH</sequence>
<keyword evidence="3" id="KW-1185">Reference proteome</keyword>
<evidence type="ECO:0000313" key="2">
    <source>
        <dbReference type="EMBL" id="ATB29079.1"/>
    </source>
</evidence>
<evidence type="ECO:0000259" key="1">
    <source>
        <dbReference type="Pfam" id="PF05239"/>
    </source>
</evidence>
<organism evidence="2 3">
    <name type="scientific">Melittangium boletus DSM 14713</name>
    <dbReference type="NCBI Taxonomy" id="1294270"/>
    <lineage>
        <taxon>Bacteria</taxon>
        <taxon>Pseudomonadati</taxon>
        <taxon>Myxococcota</taxon>
        <taxon>Myxococcia</taxon>
        <taxon>Myxococcales</taxon>
        <taxon>Cystobacterineae</taxon>
        <taxon>Archangiaceae</taxon>
        <taxon>Melittangium</taxon>
    </lineage>
</organism>
<accession>A0A250IB41</accession>
<reference evidence="2 3" key="1">
    <citation type="submission" date="2017-06" db="EMBL/GenBank/DDBJ databases">
        <authorList>
            <person name="Kim H.J."/>
            <person name="Triplett B.A."/>
        </authorList>
    </citation>
    <scope>NUCLEOTIDE SEQUENCE [LARGE SCALE GENOMIC DNA]</scope>
    <source>
        <strain evidence="2 3">DSM 14713</strain>
    </source>
</reference>
<protein>
    <recommendedName>
        <fullName evidence="1">PRC-barrel domain-containing protein</fullName>
    </recommendedName>
</protein>
<dbReference type="Proteomes" id="UP000217289">
    <property type="component" value="Chromosome"/>
</dbReference>
<dbReference type="InterPro" id="IPR027275">
    <property type="entry name" value="PRC-brl_dom"/>
</dbReference>
<dbReference type="KEGG" id="mbd:MEBOL_002528"/>
<dbReference type="OrthoDB" id="129555at2"/>
<dbReference type="RefSeq" id="WP_095977698.1">
    <property type="nucleotide sequence ID" value="NZ_CP022163.1"/>
</dbReference>
<proteinExistence type="predicted"/>
<evidence type="ECO:0000313" key="3">
    <source>
        <dbReference type="Proteomes" id="UP000217289"/>
    </source>
</evidence>
<feature type="domain" description="PRC-barrel" evidence="1">
    <location>
        <begin position="4"/>
        <end position="80"/>
    </location>
</feature>
<dbReference type="EMBL" id="CP022163">
    <property type="protein sequence ID" value="ATB29079.1"/>
    <property type="molecule type" value="Genomic_DNA"/>
</dbReference>
<dbReference type="AlphaFoldDB" id="A0A250IB41"/>
<dbReference type="Pfam" id="PF05239">
    <property type="entry name" value="PRC"/>
    <property type="match status" value="1"/>
</dbReference>
<dbReference type="InterPro" id="IPR011033">
    <property type="entry name" value="PRC_barrel-like_sf"/>
</dbReference>
<name>A0A250IB41_9BACT</name>
<dbReference type="Gene3D" id="2.30.30.240">
    <property type="entry name" value="PRC-barrel domain"/>
    <property type="match status" value="1"/>
</dbReference>